<dbReference type="GO" id="GO:0006355">
    <property type="term" value="P:regulation of DNA-templated transcription"/>
    <property type="evidence" value="ECO:0007669"/>
    <property type="project" value="UniProtKB-UniRule"/>
</dbReference>
<feature type="region of interest" description="Disordered" evidence="7">
    <location>
        <begin position="733"/>
        <end position="755"/>
    </location>
</feature>
<proteinExistence type="inferred from homology"/>
<dbReference type="Pfam" id="PF10551">
    <property type="entry name" value="MULE"/>
    <property type="match status" value="1"/>
</dbReference>
<sequence>MGIDLEQPSREHHKQDGLLVNVSVGDPQGEVCNRDGATLSDNAKRDKETTRQSVSGCTSNSKHKVHASDGVPVNSHTNIEPYDGLEFESKEDAFSFYKEYAKSVGFATIIKASRRSRISGKFIDAKFVCTRYGSKRESGTSDTPEPVLNAVSATSIPNKRKRGRMNRSWSKTDCKACMHVKRRQDGRWVIRTFIKDHNHEIFPDQAYYFRGHRNIDLGNSNIDALNAIRARNKKMYMTMSRQSGVVKKISNQKSGISNSGQQILALEEGDAQAMLAHFMFMQDENPNFFYALDLNEEQRLRNVFWVDAKGRLDCGNFDDVVFFDTTYIKNEYKLPFAPFIGVNHHCQFLFLGCALIADETKSTYAWVMRAWLRAMGRHAPKVILTDQDKALKEAIAEVFPDARHCFCLWHILTKIPEKLSYVLRQHENFTTKFNKCIFTSSTDEKFEKRWMKMVGRFDLGNDVWLQSLYEDRERWAPTYMRDVFLAGMSTTQRSESINSLFDKYMQRKTTLKEFLDQHKAILQDKCEEEAKSDFETWHKQPGLKSPSPFGKQMAPIYTHAIFKKFQVEVLGVVACHPKKESEDGATITFKVQDFEENQDFIVVQNETTSDISCSCRLFEYNGFLCRHVMIVLQMSGVHNIPSQYILKRWTKDAKSREIGRQVSDLVDSRVRRYNDLCRCAFKLGDEGSLSQESYNIAFNALEEALKKCESVNNSIQSVLDPGSPSAHALHDFEEGTHGNMTRKTNKKNDLSRKGQVQSETEVITMGMHDNWQQMGHSNLQAPTLGCSYEMQESIQGMEQLNSRVPVPTLDGYFGSQQIMQGMGQLNAMAPSRDDYYSNQQNIQGLGQLNSIAPIHDAPYLVQQRLHGLGPLHFRPQTIQSCFDIQDSLQHMDQSDVGPTQLHGMASKHLHSKHLSR</sequence>
<evidence type="ECO:0000313" key="9">
    <source>
        <dbReference type="EMBL" id="KAF5944645.1"/>
    </source>
</evidence>
<dbReference type="AlphaFoldDB" id="A0A7J7GWN5"/>
<comment type="caution">
    <text evidence="9">The sequence shown here is derived from an EMBL/GenBank/DDBJ whole genome shotgun (WGS) entry which is preliminary data.</text>
</comment>
<evidence type="ECO:0000259" key="8">
    <source>
        <dbReference type="PROSITE" id="PS50966"/>
    </source>
</evidence>
<dbReference type="InterPro" id="IPR004330">
    <property type="entry name" value="FAR1_DNA_bnd_dom"/>
</dbReference>
<evidence type="ECO:0000256" key="2">
    <source>
        <dbReference type="ARBA" id="ARBA00022723"/>
    </source>
</evidence>
<evidence type="ECO:0000256" key="7">
    <source>
        <dbReference type="SAM" id="MobiDB-lite"/>
    </source>
</evidence>
<dbReference type="PANTHER" id="PTHR31669">
    <property type="entry name" value="PROTEIN FAR1-RELATED SEQUENCE 10-RELATED"/>
    <property type="match status" value="1"/>
</dbReference>
<evidence type="ECO:0000256" key="3">
    <source>
        <dbReference type="ARBA" id="ARBA00022771"/>
    </source>
</evidence>
<evidence type="ECO:0000256" key="1">
    <source>
        <dbReference type="ARBA" id="ARBA00005889"/>
    </source>
</evidence>
<evidence type="ECO:0000313" key="10">
    <source>
        <dbReference type="Proteomes" id="UP000593564"/>
    </source>
</evidence>
<comment type="similarity">
    <text evidence="1 6">Belongs to the FHY3/FAR1 family.</text>
</comment>
<comment type="function">
    <text evidence="6">Putative transcription activator involved in regulating light control of development.</text>
</comment>
<dbReference type="Pfam" id="PF03101">
    <property type="entry name" value="FAR1"/>
    <property type="match status" value="1"/>
</dbReference>
<dbReference type="GO" id="GO:0008270">
    <property type="term" value="F:zinc ion binding"/>
    <property type="evidence" value="ECO:0007669"/>
    <property type="project" value="UniProtKB-UniRule"/>
</dbReference>
<evidence type="ECO:0000256" key="5">
    <source>
        <dbReference type="PROSITE-ProRule" id="PRU00325"/>
    </source>
</evidence>
<dbReference type="Pfam" id="PF04434">
    <property type="entry name" value="SWIM"/>
    <property type="match status" value="1"/>
</dbReference>
<keyword evidence="6" id="KW-0539">Nucleus</keyword>
<keyword evidence="2 6" id="KW-0479">Metal-binding</keyword>
<feature type="domain" description="SWIM-type" evidence="8">
    <location>
        <begin position="600"/>
        <end position="636"/>
    </location>
</feature>
<evidence type="ECO:0000256" key="4">
    <source>
        <dbReference type="ARBA" id="ARBA00022833"/>
    </source>
</evidence>
<keyword evidence="10" id="KW-1185">Reference proteome</keyword>
<dbReference type="InterPro" id="IPR007527">
    <property type="entry name" value="Znf_SWIM"/>
</dbReference>
<feature type="compositionally biased region" description="Polar residues" evidence="7">
    <location>
        <begin position="51"/>
        <end position="60"/>
    </location>
</feature>
<feature type="region of interest" description="Disordered" evidence="7">
    <location>
        <begin position="893"/>
        <end position="916"/>
    </location>
</feature>
<dbReference type="PANTHER" id="PTHR31669:SF62">
    <property type="entry name" value="PROTEIN FAR1-RELATED SEQUENCE 1"/>
    <property type="match status" value="1"/>
</dbReference>
<dbReference type="PROSITE" id="PS50966">
    <property type="entry name" value="ZF_SWIM"/>
    <property type="match status" value="1"/>
</dbReference>
<evidence type="ECO:0000256" key="6">
    <source>
        <dbReference type="RuleBase" id="RU367018"/>
    </source>
</evidence>
<comment type="subcellular location">
    <subcellularLocation>
        <location evidence="6">Nucleus</location>
    </subcellularLocation>
</comment>
<dbReference type="SMART" id="SM00575">
    <property type="entry name" value="ZnF_PMZ"/>
    <property type="match status" value="1"/>
</dbReference>
<feature type="region of interest" description="Disordered" evidence="7">
    <location>
        <begin position="23"/>
        <end position="76"/>
    </location>
</feature>
<keyword evidence="3 5" id="KW-0863">Zinc-finger</keyword>
<dbReference type="InterPro" id="IPR006564">
    <property type="entry name" value="Znf_PMZ"/>
</dbReference>
<keyword evidence="4 6" id="KW-0862">Zinc</keyword>
<dbReference type="Proteomes" id="UP000593564">
    <property type="component" value="Unassembled WGS sequence"/>
</dbReference>
<reference evidence="9 10" key="2">
    <citation type="submission" date="2020-07" db="EMBL/GenBank/DDBJ databases">
        <title>Genome assembly of wild tea tree DASZ reveals pedigree and selection history of tea varieties.</title>
        <authorList>
            <person name="Zhang W."/>
        </authorList>
    </citation>
    <scope>NUCLEOTIDE SEQUENCE [LARGE SCALE GENOMIC DNA]</scope>
    <source>
        <strain evidence="10">cv. G240</strain>
        <tissue evidence="9">Leaf</tissue>
    </source>
</reference>
<protein>
    <recommendedName>
        <fullName evidence="6">Protein FAR1-RELATED SEQUENCE</fullName>
    </recommendedName>
</protein>
<gene>
    <name evidence="9" type="ORF">HYC85_018722</name>
</gene>
<reference evidence="10" key="1">
    <citation type="journal article" date="2020" name="Nat. Commun.">
        <title>Genome assembly of wild tea tree DASZ reveals pedigree and selection history of tea varieties.</title>
        <authorList>
            <person name="Zhang W."/>
            <person name="Zhang Y."/>
            <person name="Qiu H."/>
            <person name="Guo Y."/>
            <person name="Wan H."/>
            <person name="Zhang X."/>
            <person name="Scossa F."/>
            <person name="Alseekh S."/>
            <person name="Zhang Q."/>
            <person name="Wang P."/>
            <person name="Xu L."/>
            <person name="Schmidt M.H."/>
            <person name="Jia X."/>
            <person name="Li D."/>
            <person name="Zhu A."/>
            <person name="Guo F."/>
            <person name="Chen W."/>
            <person name="Ni D."/>
            <person name="Usadel B."/>
            <person name="Fernie A.R."/>
            <person name="Wen W."/>
        </authorList>
    </citation>
    <scope>NUCLEOTIDE SEQUENCE [LARGE SCALE GENOMIC DNA]</scope>
    <source>
        <strain evidence="10">cv. G240</strain>
    </source>
</reference>
<feature type="compositionally biased region" description="Basic residues" evidence="7">
    <location>
        <begin position="905"/>
        <end position="916"/>
    </location>
</feature>
<dbReference type="EMBL" id="JACBKZ010000008">
    <property type="protein sequence ID" value="KAF5944645.1"/>
    <property type="molecule type" value="Genomic_DNA"/>
</dbReference>
<name>A0A7J7GWN5_CAMSI</name>
<organism evidence="9 10">
    <name type="scientific">Camellia sinensis</name>
    <name type="common">Tea plant</name>
    <name type="synonym">Thea sinensis</name>
    <dbReference type="NCBI Taxonomy" id="4442"/>
    <lineage>
        <taxon>Eukaryota</taxon>
        <taxon>Viridiplantae</taxon>
        <taxon>Streptophyta</taxon>
        <taxon>Embryophyta</taxon>
        <taxon>Tracheophyta</taxon>
        <taxon>Spermatophyta</taxon>
        <taxon>Magnoliopsida</taxon>
        <taxon>eudicotyledons</taxon>
        <taxon>Gunneridae</taxon>
        <taxon>Pentapetalae</taxon>
        <taxon>asterids</taxon>
        <taxon>Ericales</taxon>
        <taxon>Theaceae</taxon>
        <taxon>Camellia</taxon>
    </lineage>
</organism>
<dbReference type="InterPro" id="IPR031052">
    <property type="entry name" value="FHY3/FAR1"/>
</dbReference>
<accession>A0A7J7GWN5</accession>
<dbReference type="InterPro" id="IPR018289">
    <property type="entry name" value="MULE_transposase_dom"/>
</dbReference>
<dbReference type="GO" id="GO:0005634">
    <property type="term" value="C:nucleus"/>
    <property type="evidence" value="ECO:0007669"/>
    <property type="project" value="UniProtKB-SubCell"/>
</dbReference>